<dbReference type="InterPro" id="IPR001647">
    <property type="entry name" value="HTH_TetR"/>
</dbReference>
<evidence type="ECO:0000256" key="1">
    <source>
        <dbReference type="ARBA" id="ARBA00023125"/>
    </source>
</evidence>
<feature type="domain" description="HTH tetR-type" evidence="4">
    <location>
        <begin position="19"/>
        <end position="79"/>
    </location>
</feature>
<evidence type="ECO:0000256" key="2">
    <source>
        <dbReference type="PROSITE-ProRule" id="PRU00335"/>
    </source>
</evidence>
<dbReference type="InterPro" id="IPR050624">
    <property type="entry name" value="HTH-type_Tx_Regulator"/>
</dbReference>
<dbReference type="KEGG" id="bma:BMA0955"/>
<evidence type="ECO:0000256" key="3">
    <source>
        <dbReference type="SAM" id="Coils"/>
    </source>
</evidence>
<organism evidence="5 6">
    <name type="scientific">Burkholderia mallei (strain ATCC 23344)</name>
    <dbReference type="NCBI Taxonomy" id="243160"/>
    <lineage>
        <taxon>Bacteria</taxon>
        <taxon>Pseudomonadati</taxon>
        <taxon>Pseudomonadota</taxon>
        <taxon>Betaproteobacteria</taxon>
        <taxon>Burkholderiales</taxon>
        <taxon>Burkholderiaceae</taxon>
        <taxon>Burkholderia</taxon>
        <taxon>pseudomallei group</taxon>
    </lineage>
</organism>
<dbReference type="PANTHER" id="PTHR43479:SF11">
    <property type="entry name" value="ACREF_ENVCD OPERON REPRESSOR-RELATED"/>
    <property type="match status" value="1"/>
</dbReference>
<dbReference type="AlphaFoldDB" id="A0A0H2WIM1"/>
<feature type="DNA-binding region" description="H-T-H motif" evidence="2">
    <location>
        <begin position="42"/>
        <end position="61"/>
    </location>
</feature>
<dbReference type="Proteomes" id="UP000006693">
    <property type="component" value="Chromosome 1"/>
</dbReference>
<dbReference type="eggNOG" id="COG1309">
    <property type="taxonomic scope" value="Bacteria"/>
</dbReference>
<keyword evidence="3" id="KW-0175">Coiled coil</keyword>
<feature type="coiled-coil region" evidence="3">
    <location>
        <begin position="62"/>
        <end position="89"/>
    </location>
</feature>
<dbReference type="PATRIC" id="fig|243160.12.peg.991"/>
<keyword evidence="1 2" id="KW-0238">DNA-binding</keyword>
<evidence type="ECO:0000259" key="4">
    <source>
        <dbReference type="PROSITE" id="PS50977"/>
    </source>
</evidence>
<dbReference type="EMBL" id="CP000010">
    <property type="protein sequence ID" value="AAU49418.1"/>
    <property type="molecule type" value="Genomic_DNA"/>
</dbReference>
<dbReference type="InterPro" id="IPR036271">
    <property type="entry name" value="Tet_transcr_reg_TetR-rel_C_sf"/>
</dbReference>
<keyword evidence="6" id="KW-1185">Reference proteome</keyword>
<accession>A0A0H2WIM1</accession>
<evidence type="ECO:0000313" key="6">
    <source>
        <dbReference type="Proteomes" id="UP000006693"/>
    </source>
</evidence>
<reference evidence="5 6" key="1">
    <citation type="journal article" date="2004" name="Proc. Natl. Acad. Sci. U.S.A.">
        <title>Structural flexibility in the Burkholderia mallei genome.</title>
        <authorList>
            <person name="Nierman W.C."/>
            <person name="DeShazer D."/>
            <person name="Kim H.S."/>
            <person name="Tettelin H."/>
            <person name="Nelson K.E."/>
            <person name="Feldblyum T."/>
            <person name="Ulrich R.L."/>
            <person name="Ronning C.M."/>
            <person name="Brinkac L.M."/>
            <person name="Daugherty S.C."/>
            <person name="Davidsen T.D."/>
            <person name="Deboy R.T."/>
            <person name="Dimitrov G."/>
            <person name="Dodson R.J."/>
            <person name="Durkin A.S."/>
            <person name="Gwinn M.L."/>
            <person name="Haft D.H."/>
            <person name="Khouri H."/>
            <person name="Kolonay J.F."/>
            <person name="Madupu R."/>
            <person name="Mohammoud Y."/>
            <person name="Nelson W.C."/>
            <person name="Radune D."/>
            <person name="Romero C.M."/>
            <person name="Sarria S."/>
            <person name="Selengut J."/>
            <person name="Shamblin C."/>
            <person name="Sullivan S.A."/>
            <person name="White O."/>
            <person name="Yu Y."/>
            <person name="Zafar N."/>
            <person name="Zhou L."/>
            <person name="Fraser C.M."/>
        </authorList>
    </citation>
    <scope>NUCLEOTIDE SEQUENCE [LARGE SCALE GENOMIC DNA]</scope>
    <source>
        <strain evidence="5 6">ATCC 23344</strain>
    </source>
</reference>
<name>A0A0H2WIM1_BURMA</name>
<dbReference type="Gene3D" id="1.10.357.10">
    <property type="entry name" value="Tetracycline Repressor, domain 2"/>
    <property type="match status" value="1"/>
</dbReference>
<dbReference type="HOGENOM" id="CLU_069356_15_11_4"/>
<dbReference type="InterPro" id="IPR009057">
    <property type="entry name" value="Homeodomain-like_sf"/>
</dbReference>
<proteinExistence type="predicted"/>
<evidence type="ECO:0000313" key="5">
    <source>
        <dbReference type="EMBL" id="AAU49418.1"/>
    </source>
</evidence>
<dbReference type="PRINTS" id="PR00455">
    <property type="entry name" value="HTHTETR"/>
</dbReference>
<dbReference type="GO" id="GO:0003677">
    <property type="term" value="F:DNA binding"/>
    <property type="evidence" value="ECO:0007669"/>
    <property type="project" value="UniProtKB-UniRule"/>
</dbReference>
<dbReference type="SUPFAM" id="SSF48498">
    <property type="entry name" value="Tetracyclin repressor-like, C-terminal domain"/>
    <property type="match status" value="1"/>
</dbReference>
<dbReference type="Pfam" id="PF00440">
    <property type="entry name" value="TetR_N"/>
    <property type="match status" value="1"/>
</dbReference>
<dbReference type="PROSITE" id="PS50977">
    <property type="entry name" value="HTH_TETR_2"/>
    <property type="match status" value="1"/>
</dbReference>
<dbReference type="SUPFAM" id="SSF46689">
    <property type="entry name" value="Homeodomain-like"/>
    <property type="match status" value="1"/>
</dbReference>
<dbReference type="PANTHER" id="PTHR43479">
    <property type="entry name" value="ACREF/ENVCD OPERON REPRESSOR-RELATED"/>
    <property type="match status" value="1"/>
</dbReference>
<protein>
    <submittedName>
        <fullName evidence="5">Transcriptional regulator, TetR family</fullName>
    </submittedName>
</protein>
<sequence length="212" mass="23933">MLDFPAMKPIRLTREQSKDLTRERLLSAAHAIFTKKGYVAASVEDIASAAGYTRGAFYSNFRSKAELLIELLKRDHEEAEADLQKIFESGGTREQMEAHALEYYSQFFRNNPAFLLWGEAKLQATRDAKFRARFNEFVKEKRDRFTHYILTFAERVGTPLLLPADVLALGLMSLCDGVQSYHAADPRHVTGDAAQQVLAGFFARVVLARAPD</sequence>
<gene>
    <name evidence="5" type="ordered locus">BMA0955</name>
</gene>